<accession>A0AAE3LL68</accession>
<dbReference type="Proteomes" id="UP001209317">
    <property type="component" value="Unassembled WGS sequence"/>
</dbReference>
<keyword evidence="1" id="KW-0732">Signal</keyword>
<keyword evidence="3" id="KW-1185">Reference proteome</keyword>
<evidence type="ECO:0000256" key="1">
    <source>
        <dbReference type="SAM" id="SignalP"/>
    </source>
</evidence>
<name>A0AAE3LL68_9BACT</name>
<sequence>MKKRNRILATLIAIVSFAACTKIVSTDIGIGDLIPAVDGVLVKDTTLDVIINTYGDAITTTRISETNVLGKHSDTAFGNTTTALYLQVQPRSYPFRFPVSKDSITAIDSVVLVIPTYGLYYGDSTKNLGFRVYEVNDLSFDREKGYPFNTDKSFTTSGELTYNGAEQFISPLSVNDTIKSFGDTVGSPNQIRIRLSNALAQKFFNMDTANYRSDSLFRLAFNGIKITSTSGDALVPVLPQGAGIAMYYKYISKKDGSADTTLTSFVPAVTSASANHITVERSGTHLANLPLGDINTGSSTVYLQSGPGVYARIKIPGLSGLAKMLIYRAELVLDDIPAAEYNKFVPNLFVAGIKDNKRILLKDVSLDNLPNPLNPFQPSNYFYTANLPTFGSYPLARVDSTNNLKYYQYNFNLTNHVQDINKGVTQNYPLDIFAPHADSVYSEVLSRNVSIQAKAGNNQFTKLNAPVIQRTKLFGNTAASAHKIRLNIIYSPVQ</sequence>
<dbReference type="PROSITE" id="PS51257">
    <property type="entry name" value="PROKAR_LIPOPROTEIN"/>
    <property type="match status" value="1"/>
</dbReference>
<dbReference type="Pfam" id="PF14092">
    <property type="entry name" value="DUF4270"/>
    <property type="match status" value="1"/>
</dbReference>
<organism evidence="2 3">
    <name type="scientific">Haoranjiania flava</name>
    <dbReference type="NCBI Taxonomy" id="1856322"/>
    <lineage>
        <taxon>Bacteria</taxon>
        <taxon>Pseudomonadati</taxon>
        <taxon>Bacteroidota</taxon>
        <taxon>Chitinophagia</taxon>
        <taxon>Chitinophagales</taxon>
        <taxon>Chitinophagaceae</taxon>
        <taxon>Haoranjiania</taxon>
    </lineage>
</organism>
<feature type="signal peptide" evidence="1">
    <location>
        <begin position="1"/>
        <end position="18"/>
    </location>
</feature>
<dbReference type="RefSeq" id="WP_263038540.1">
    <property type="nucleotide sequence ID" value="NZ_JAOTPL010000017.1"/>
</dbReference>
<dbReference type="EMBL" id="JAOTPL010000017">
    <property type="protein sequence ID" value="MCU7695054.1"/>
    <property type="molecule type" value="Genomic_DNA"/>
</dbReference>
<gene>
    <name evidence="2" type="ORF">OD355_11040</name>
</gene>
<evidence type="ECO:0000313" key="2">
    <source>
        <dbReference type="EMBL" id="MCU7695054.1"/>
    </source>
</evidence>
<reference evidence="2" key="1">
    <citation type="submission" date="2022-10" db="EMBL/GenBank/DDBJ databases">
        <authorList>
            <person name="Kim H.S."/>
            <person name="Kim J.-S."/>
            <person name="Suh M.K."/>
            <person name="Eom M.K."/>
            <person name="Lee J.-S."/>
        </authorList>
    </citation>
    <scope>NUCLEOTIDE SEQUENCE</scope>
    <source>
        <strain evidence="2">LIP-5</strain>
    </source>
</reference>
<evidence type="ECO:0000313" key="3">
    <source>
        <dbReference type="Proteomes" id="UP001209317"/>
    </source>
</evidence>
<feature type="chain" id="PRO_5042198985" evidence="1">
    <location>
        <begin position="19"/>
        <end position="494"/>
    </location>
</feature>
<comment type="caution">
    <text evidence="2">The sequence shown here is derived from an EMBL/GenBank/DDBJ whole genome shotgun (WGS) entry which is preliminary data.</text>
</comment>
<proteinExistence type="predicted"/>
<protein>
    <submittedName>
        <fullName evidence="2">DUF4270 domain-containing protein</fullName>
    </submittedName>
</protein>
<dbReference type="AlphaFoldDB" id="A0AAE3LL68"/>
<dbReference type="InterPro" id="IPR025366">
    <property type="entry name" value="DUF4270"/>
</dbReference>